<dbReference type="GO" id="GO:0005886">
    <property type="term" value="C:plasma membrane"/>
    <property type="evidence" value="ECO:0007669"/>
    <property type="project" value="TreeGrafter"/>
</dbReference>
<keyword evidence="2" id="KW-0812">Transmembrane</keyword>
<comment type="similarity">
    <text evidence="6">Belongs to the NALF family.</text>
</comment>
<organism evidence="8 9">
    <name type="scientific">Megaselia scalaris</name>
    <name type="common">Humpbacked fly</name>
    <name type="synonym">Phora scalaris</name>
    <dbReference type="NCBI Taxonomy" id="36166"/>
    <lineage>
        <taxon>Eukaryota</taxon>
        <taxon>Metazoa</taxon>
        <taxon>Ecdysozoa</taxon>
        <taxon>Arthropoda</taxon>
        <taxon>Hexapoda</taxon>
        <taxon>Insecta</taxon>
        <taxon>Pterygota</taxon>
        <taxon>Neoptera</taxon>
        <taxon>Endopterygota</taxon>
        <taxon>Diptera</taxon>
        <taxon>Brachycera</taxon>
        <taxon>Muscomorpha</taxon>
        <taxon>Platypezoidea</taxon>
        <taxon>Phoridae</taxon>
        <taxon>Megaseliini</taxon>
        <taxon>Megaselia</taxon>
    </lineage>
</organism>
<proteinExistence type="inferred from homology"/>
<dbReference type="HOGENOM" id="CLU_1691154_0_0_1"/>
<dbReference type="Proteomes" id="UP000015102">
    <property type="component" value="Unassembled WGS sequence"/>
</dbReference>
<evidence type="ECO:0000256" key="7">
    <source>
        <dbReference type="SAM" id="MobiDB-lite"/>
    </source>
</evidence>
<evidence type="ECO:0000256" key="6">
    <source>
        <dbReference type="ARBA" id="ARBA00029445"/>
    </source>
</evidence>
<dbReference type="PANTHER" id="PTHR15819">
    <property type="entry name" value="TRANSMEMBRANE PROTEIN FAM155"/>
    <property type="match status" value="1"/>
</dbReference>
<dbReference type="InterPro" id="IPR055288">
    <property type="entry name" value="NALCN_aux_factor_1/2"/>
</dbReference>
<evidence type="ECO:0000313" key="9">
    <source>
        <dbReference type="Proteomes" id="UP000015102"/>
    </source>
</evidence>
<evidence type="ECO:0000256" key="1">
    <source>
        <dbReference type="ARBA" id="ARBA00004141"/>
    </source>
</evidence>
<dbReference type="GO" id="GO:0015275">
    <property type="term" value="F:stretch-activated, monoatomic cation-selective, calcium channel activity"/>
    <property type="evidence" value="ECO:0007669"/>
    <property type="project" value="TreeGrafter"/>
</dbReference>
<evidence type="ECO:0000256" key="4">
    <source>
        <dbReference type="ARBA" id="ARBA00023136"/>
    </source>
</evidence>
<reference evidence="8" key="2">
    <citation type="submission" date="2015-06" db="UniProtKB">
        <authorList>
            <consortium name="EnsemblMetazoa"/>
        </authorList>
    </citation>
    <scope>IDENTIFICATION</scope>
</reference>
<evidence type="ECO:0000256" key="5">
    <source>
        <dbReference type="ARBA" id="ARBA00023180"/>
    </source>
</evidence>
<feature type="compositionally biased region" description="Low complexity" evidence="7">
    <location>
        <begin position="99"/>
        <end position="122"/>
    </location>
</feature>
<keyword evidence="3" id="KW-1133">Transmembrane helix</keyword>
<evidence type="ECO:0000256" key="2">
    <source>
        <dbReference type="ARBA" id="ARBA00022692"/>
    </source>
</evidence>
<accession>T1H0V1</accession>
<feature type="region of interest" description="Disordered" evidence="7">
    <location>
        <begin position="96"/>
        <end position="122"/>
    </location>
</feature>
<dbReference type="GO" id="GO:0098703">
    <property type="term" value="P:calcium ion import across plasma membrane"/>
    <property type="evidence" value="ECO:0007669"/>
    <property type="project" value="TreeGrafter"/>
</dbReference>
<protein>
    <submittedName>
        <fullName evidence="8">Uncharacterized protein</fullName>
    </submittedName>
</protein>
<comment type="subcellular location">
    <subcellularLocation>
        <location evidence="1">Membrane</location>
        <topology evidence="1">Multi-pass membrane protein</topology>
    </subcellularLocation>
</comment>
<dbReference type="EnsemblMetazoa" id="MESCA009793-RA">
    <property type="protein sequence ID" value="MESCA009793-PA"/>
    <property type="gene ID" value="MESCA009793"/>
</dbReference>
<keyword evidence="4" id="KW-0472">Membrane</keyword>
<dbReference type="PANTHER" id="PTHR15819:SF11">
    <property type="entry name" value="MID1, ISOFORM A"/>
    <property type="match status" value="1"/>
</dbReference>
<dbReference type="STRING" id="36166.T1H0V1"/>
<name>T1H0V1_MEGSC</name>
<keyword evidence="9" id="KW-1185">Reference proteome</keyword>
<sequence>RRKIEFLKRKRIRPCLSVCQTVEQKCPYLLPGDRAPSYPTQYAGEPTFLCLDPNIPETGEQLRKSSDGPPECCYTYCGYPEDGLCTYCDEFANEDTNNDKPNNSSKLSSNSNSLPTSTSPQNSTAILSVDSILETPFASDGNTIYYEPEEMLTKPI</sequence>
<reference evidence="9" key="1">
    <citation type="submission" date="2013-02" db="EMBL/GenBank/DDBJ databases">
        <authorList>
            <person name="Hughes D."/>
        </authorList>
    </citation>
    <scope>NUCLEOTIDE SEQUENCE</scope>
    <source>
        <strain>Durham</strain>
        <strain evidence="9">NC isolate 2 -- Noor lab</strain>
    </source>
</reference>
<dbReference type="EMBL" id="CAQQ02153707">
    <property type="status" value="NOT_ANNOTATED_CDS"/>
    <property type="molecule type" value="Genomic_DNA"/>
</dbReference>
<dbReference type="AlphaFoldDB" id="T1H0V1"/>
<evidence type="ECO:0000313" key="8">
    <source>
        <dbReference type="EnsemblMetazoa" id="MESCA009793-PA"/>
    </source>
</evidence>
<keyword evidence="5" id="KW-0325">Glycoprotein</keyword>
<evidence type="ECO:0000256" key="3">
    <source>
        <dbReference type="ARBA" id="ARBA00022989"/>
    </source>
</evidence>